<comment type="caution">
    <text evidence="1">The sequence shown here is derived from an EMBL/GenBank/DDBJ whole genome shotgun (WGS) entry which is preliminary data.</text>
</comment>
<protein>
    <submittedName>
        <fullName evidence="1">Uncharacterized protein</fullName>
    </submittedName>
</protein>
<sequence>MLHLELQLVLRSRRFWKAARAFLCGLLAALLVNKPSAG</sequence>
<gene>
    <name evidence="1" type="ORF">BN873_980028</name>
</gene>
<evidence type="ECO:0000313" key="1">
    <source>
        <dbReference type="EMBL" id="CDI04427.1"/>
    </source>
</evidence>
<organism evidence="1 2">
    <name type="scientific">Candidatus Competibacter denitrificans Run_A_D11</name>
    <dbReference type="NCBI Taxonomy" id="1400863"/>
    <lineage>
        <taxon>Bacteria</taxon>
        <taxon>Pseudomonadati</taxon>
        <taxon>Pseudomonadota</taxon>
        <taxon>Gammaproteobacteria</taxon>
        <taxon>Candidatus Competibacteraceae</taxon>
        <taxon>Candidatus Competibacter</taxon>
    </lineage>
</organism>
<dbReference type="EMBL" id="CBTJ020000111">
    <property type="protein sequence ID" value="CDI04427.1"/>
    <property type="molecule type" value="Genomic_DNA"/>
</dbReference>
<reference evidence="1" key="1">
    <citation type="submission" date="2013-07" db="EMBL/GenBank/DDBJ databases">
        <authorList>
            <person name="McIlroy S."/>
        </authorList>
    </citation>
    <scope>NUCLEOTIDE SEQUENCE [LARGE SCALE GENOMIC DNA]</scope>
    <source>
        <strain evidence="1">Run_A_D11</strain>
    </source>
</reference>
<dbReference type="AlphaFoldDB" id="W6M9U1"/>
<evidence type="ECO:0000313" key="2">
    <source>
        <dbReference type="Proteomes" id="UP000035760"/>
    </source>
</evidence>
<proteinExistence type="predicted"/>
<accession>W6M9U1</accession>
<name>W6M9U1_9GAMM</name>
<dbReference type="Proteomes" id="UP000035760">
    <property type="component" value="Unassembled WGS sequence"/>
</dbReference>
<keyword evidence="2" id="KW-1185">Reference proteome</keyword>
<reference evidence="1" key="2">
    <citation type="submission" date="2014-03" db="EMBL/GenBank/DDBJ databases">
        <title>Candidatus Competibacter-lineage genomes retrieved from metagenomes reveal functional metabolic diversity.</title>
        <authorList>
            <person name="McIlroy S.J."/>
            <person name="Albertsen M."/>
            <person name="Andresen E.K."/>
            <person name="Saunders A.M."/>
            <person name="Kristiansen R."/>
            <person name="Stokholm-Bjerregaard M."/>
            <person name="Nielsen K.L."/>
            <person name="Nielsen P.H."/>
        </authorList>
    </citation>
    <scope>NUCLEOTIDE SEQUENCE</scope>
    <source>
        <strain evidence="1">Run_A_D11</strain>
    </source>
</reference>